<dbReference type="InterPro" id="IPR011059">
    <property type="entry name" value="Metal-dep_hydrolase_composite"/>
</dbReference>
<dbReference type="InterPro" id="IPR050138">
    <property type="entry name" value="DHOase/Allantoinase_Hydrolase"/>
</dbReference>
<organism evidence="1 2">
    <name type="scientific">Mycena rosella</name>
    <name type="common">Pink bonnet</name>
    <name type="synonym">Agaricus rosellus</name>
    <dbReference type="NCBI Taxonomy" id="1033263"/>
    <lineage>
        <taxon>Eukaryota</taxon>
        <taxon>Fungi</taxon>
        <taxon>Dikarya</taxon>
        <taxon>Basidiomycota</taxon>
        <taxon>Agaricomycotina</taxon>
        <taxon>Agaricomycetes</taxon>
        <taxon>Agaricomycetidae</taxon>
        <taxon>Agaricales</taxon>
        <taxon>Marasmiineae</taxon>
        <taxon>Mycenaceae</taxon>
        <taxon>Mycena</taxon>
    </lineage>
</organism>
<dbReference type="GO" id="GO:0006145">
    <property type="term" value="P:purine nucleobase catabolic process"/>
    <property type="evidence" value="ECO:0007669"/>
    <property type="project" value="TreeGrafter"/>
</dbReference>
<reference evidence="1" key="1">
    <citation type="submission" date="2023-03" db="EMBL/GenBank/DDBJ databases">
        <title>Massive genome expansion in bonnet fungi (Mycena s.s.) driven by repeated elements and novel gene families across ecological guilds.</title>
        <authorList>
            <consortium name="Lawrence Berkeley National Laboratory"/>
            <person name="Harder C.B."/>
            <person name="Miyauchi S."/>
            <person name="Viragh M."/>
            <person name="Kuo A."/>
            <person name="Thoen E."/>
            <person name="Andreopoulos B."/>
            <person name="Lu D."/>
            <person name="Skrede I."/>
            <person name="Drula E."/>
            <person name="Henrissat B."/>
            <person name="Morin E."/>
            <person name="Kohler A."/>
            <person name="Barry K."/>
            <person name="LaButti K."/>
            <person name="Morin E."/>
            <person name="Salamov A."/>
            <person name="Lipzen A."/>
            <person name="Mereny Z."/>
            <person name="Hegedus B."/>
            <person name="Baldrian P."/>
            <person name="Stursova M."/>
            <person name="Weitz H."/>
            <person name="Taylor A."/>
            <person name="Grigoriev I.V."/>
            <person name="Nagy L.G."/>
            <person name="Martin F."/>
            <person name="Kauserud H."/>
        </authorList>
    </citation>
    <scope>NUCLEOTIDE SEQUENCE</scope>
    <source>
        <strain evidence="1">CBHHK067</strain>
    </source>
</reference>
<dbReference type="SUPFAM" id="SSF51338">
    <property type="entry name" value="Composite domain of metallo-dependent hydrolases"/>
    <property type="match status" value="1"/>
</dbReference>
<dbReference type="EMBL" id="JARKIE010000367">
    <property type="protein sequence ID" value="KAJ7649249.1"/>
    <property type="molecule type" value="Genomic_DNA"/>
</dbReference>
<evidence type="ECO:0000313" key="1">
    <source>
        <dbReference type="EMBL" id="KAJ7649249.1"/>
    </source>
</evidence>
<evidence type="ECO:0000313" key="2">
    <source>
        <dbReference type="Proteomes" id="UP001221757"/>
    </source>
</evidence>
<dbReference type="SUPFAM" id="SSF51556">
    <property type="entry name" value="Metallo-dependent hydrolases"/>
    <property type="match status" value="1"/>
</dbReference>
<comment type="caution">
    <text evidence="1">The sequence shown here is derived from an EMBL/GenBank/DDBJ whole genome shotgun (WGS) entry which is preliminary data.</text>
</comment>
<sequence length="843" mass="90603">MYNYIQFDRGLTGLISRHESDRYVPGTRPVLRNATLWTGADNGMDIVYGGDVLLDKGLIIAFGKIPQSHMTRLESLEIVDLHGRWVSPGIVDAHSHLGVGSAPRLSGASDGNSHKAPILPWLRSINGLNTHDLAYQLSMSGGVTTAQVVPGSANNIGGQSFLIKLRPTAERSTSSMLLEPPHTLFLNESDGRPRWLPVPLISNPPENTLRVHSQTRMDAAWNFRQAYNKACKVKHAQDAFCAAAEKGLWDGKSPYPESLQWEALVDVLRGRVKVSVHCYEPVDLDSLIRVTSIHHATSTYLVPDLIKQAWGGPPAIALFASDYRPKRETYRTSEFAGRILSDHGLSVVIKSDHSVTNSRYLMFEAQQAHYFSLDPAVALSSLTTNAAAASASIGEWAKLQRANLVIWDSHPLALGATPVQVYIDGIAQIEAPSISPKSEASQHVPKTPNWEKEINATLKFDGIPPLEAGDRPALMWMRNAQGFAQQFNRTGNSTGTVVVRDGKVVCTTQLESCLGFDTDGEEIVDLQGGSLAPGLTSFGSHLGLSEIPMEPSTMDGPVFDPLTTLIPSILEHTAIRAVDGLQFGGRHALLAYHSGVTTGITAPMGRGFMHGVSTAFDLGASDGLDRGAVVQAETALHCNTQIAALRNLLFHAGGPWLRVRHGEIPLVVGVHNADVMATLLLLKDEYDATASHPLRLTFAGALEAHLLASQIGKAGVSVIVAPGRPFPGTWEMRRSLPGPPLTTETSFTALLKHGVNVGIGIINEYDARNARFDMAMVGLNSGGAINRPQALAMGSINVELALGMGPTAPGMDELVAYRGGGIFDMESKVIGVVSARRSAVVLF</sequence>
<name>A0AAD7CHM5_MYCRO</name>
<dbReference type="PANTHER" id="PTHR43668">
    <property type="entry name" value="ALLANTOINASE"/>
    <property type="match status" value="1"/>
</dbReference>
<dbReference type="Gene3D" id="3.20.20.140">
    <property type="entry name" value="Metal-dependent hydrolases"/>
    <property type="match status" value="3"/>
</dbReference>
<dbReference type="GO" id="GO:0005737">
    <property type="term" value="C:cytoplasm"/>
    <property type="evidence" value="ECO:0007669"/>
    <property type="project" value="TreeGrafter"/>
</dbReference>
<accession>A0AAD7CHM5</accession>
<gene>
    <name evidence="1" type="ORF">B0H17DRAFT_1163743</name>
</gene>
<keyword evidence="2" id="KW-1185">Reference proteome</keyword>
<protein>
    <recommendedName>
        <fullName evidence="3">Amidohydrolase-related domain-containing protein</fullName>
    </recommendedName>
</protein>
<dbReference type="PANTHER" id="PTHR43668:SF5">
    <property type="entry name" value="AMIDOHYDROLASE 3 DOMAIN-CONTAINING PROTEIN"/>
    <property type="match status" value="1"/>
</dbReference>
<dbReference type="InterPro" id="IPR032466">
    <property type="entry name" value="Metal_Hydrolase"/>
</dbReference>
<dbReference type="GO" id="GO:0004038">
    <property type="term" value="F:allantoinase activity"/>
    <property type="evidence" value="ECO:0007669"/>
    <property type="project" value="TreeGrafter"/>
</dbReference>
<dbReference type="Proteomes" id="UP001221757">
    <property type="component" value="Unassembled WGS sequence"/>
</dbReference>
<evidence type="ECO:0008006" key="3">
    <source>
        <dbReference type="Google" id="ProtNLM"/>
    </source>
</evidence>
<proteinExistence type="predicted"/>
<dbReference type="AlphaFoldDB" id="A0AAD7CHM5"/>